<evidence type="ECO:0000313" key="2">
    <source>
        <dbReference type="Proteomes" id="UP000179797"/>
    </source>
</evidence>
<reference evidence="1 2" key="1">
    <citation type="journal article" date="2012" name="Int. J. Syst. Evol. Microbiol.">
        <title>Flammeovirga pacifica sp. nov., isolated from deep-sea sediment.</title>
        <authorList>
            <person name="Xu H."/>
            <person name="Fu Y."/>
            <person name="Yang N."/>
            <person name="Ding Z."/>
            <person name="Lai Q."/>
            <person name="Zeng R."/>
        </authorList>
    </citation>
    <scope>NUCLEOTIDE SEQUENCE [LARGE SCALE GENOMIC DNA]</scope>
    <source>
        <strain evidence="2">DSM 24597 / LMG 26175 / WPAGA1</strain>
    </source>
</reference>
<protein>
    <submittedName>
        <fullName evidence="1">Uncharacterized protein</fullName>
    </submittedName>
</protein>
<organism evidence="1 2">
    <name type="scientific">Flammeovirga pacifica</name>
    <dbReference type="NCBI Taxonomy" id="915059"/>
    <lineage>
        <taxon>Bacteria</taxon>
        <taxon>Pseudomonadati</taxon>
        <taxon>Bacteroidota</taxon>
        <taxon>Cytophagia</taxon>
        <taxon>Cytophagales</taxon>
        <taxon>Flammeovirgaceae</taxon>
        <taxon>Flammeovirga</taxon>
    </lineage>
</organism>
<comment type="caution">
    <text evidence="1">The sequence shown here is derived from an EMBL/GenBank/DDBJ whole genome shotgun (WGS) entry which is preliminary data.</text>
</comment>
<dbReference type="RefSeq" id="WP_071397066.1">
    <property type="nucleotide sequence ID" value="NZ_JRYR02000001.1"/>
</dbReference>
<accession>A0A1S1YWK2</accession>
<dbReference type="InterPro" id="IPR049249">
    <property type="entry name" value="DUF6882"/>
</dbReference>
<dbReference type="Proteomes" id="UP000179797">
    <property type="component" value="Unassembled WGS sequence"/>
</dbReference>
<dbReference type="Pfam" id="PF21813">
    <property type="entry name" value="DUF6882"/>
    <property type="match status" value="1"/>
</dbReference>
<evidence type="ECO:0000313" key="1">
    <source>
        <dbReference type="EMBL" id="OHX65409.1"/>
    </source>
</evidence>
<keyword evidence="2" id="KW-1185">Reference proteome</keyword>
<dbReference type="AlphaFoldDB" id="A0A1S1YWK2"/>
<name>A0A1S1YWK2_FLAPC</name>
<dbReference type="STRING" id="915059.NH26_03120"/>
<sequence length="387" mass="43391">MGLKERRAIKAFQEEQYPPLKEQINQFAGFDLPLEVQWETMVEDRFAHLYHDTYVKIYFKPLIEALKAICIDDFGKNLLQAGVQKVVIKNEGNIHNPETGYTLENKILTINLDPVINADNMEPRISVLCDLLERKLAERGSSDEKVETQNTSTSANNVSSKAVIADTNQTKVSTDDLFNLHAATAYEQQNHCAEIIGDKKWDFNLLDGILRFGEEIEVPIQILGTYSPKQKTWLWGWGNTQSGIPDELLSTANQMRELGIANDIEEFTVPKISIETDPGHYYAMIASGVSNATAYFPVDFNGIKIYVLTNSELMAKKEETPTPIVISTFTGLIASMNVSHKSCLTAYLNQNGFAVEPAGNNLMAKRNNEEVFALFNLKGNLMKITNN</sequence>
<proteinExistence type="predicted"/>
<dbReference type="EMBL" id="JRYR02000001">
    <property type="protein sequence ID" value="OHX65409.1"/>
    <property type="molecule type" value="Genomic_DNA"/>
</dbReference>
<gene>
    <name evidence="1" type="ORF">NH26_03120</name>
</gene>